<organism evidence="4 5">
    <name type="scientific">Belliella marina</name>
    <dbReference type="NCBI Taxonomy" id="1644146"/>
    <lineage>
        <taxon>Bacteria</taxon>
        <taxon>Pseudomonadati</taxon>
        <taxon>Bacteroidota</taxon>
        <taxon>Cytophagia</taxon>
        <taxon>Cytophagales</taxon>
        <taxon>Cyclobacteriaceae</taxon>
        <taxon>Belliella</taxon>
    </lineage>
</organism>
<gene>
    <name evidence="4" type="ORF">ACFSKL_13230</name>
</gene>
<dbReference type="Gene3D" id="3.90.1150.10">
    <property type="entry name" value="Aspartate Aminotransferase, domain 1"/>
    <property type="match status" value="1"/>
</dbReference>
<evidence type="ECO:0000259" key="3">
    <source>
        <dbReference type="Pfam" id="PF00155"/>
    </source>
</evidence>
<dbReference type="InterPro" id="IPR015424">
    <property type="entry name" value="PyrdxlP-dep_Trfase"/>
</dbReference>
<feature type="domain" description="Aminotransferase class I/classII large" evidence="3">
    <location>
        <begin position="77"/>
        <end position="343"/>
    </location>
</feature>
<accession>A0ABW4VNK4</accession>
<evidence type="ECO:0000313" key="5">
    <source>
        <dbReference type="Proteomes" id="UP001597361"/>
    </source>
</evidence>
<evidence type="ECO:0000256" key="2">
    <source>
        <dbReference type="ARBA" id="ARBA00022679"/>
    </source>
</evidence>
<comment type="cofactor">
    <cofactor evidence="1">
        <name>pyridoxal 5'-phosphate</name>
        <dbReference type="ChEBI" id="CHEBI:597326"/>
    </cofactor>
</comment>
<dbReference type="SUPFAM" id="SSF53383">
    <property type="entry name" value="PLP-dependent transferases"/>
    <property type="match status" value="1"/>
</dbReference>
<dbReference type="InterPro" id="IPR015422">
    <property type="entry name" value="PyrdxlP-dep_Trfase_small"/>
</dbReference>
<protein>
    <submittedName>
        <fullName evidence="4">Aminotransferase class I/II-fold pyridoxal phosphate-dependent enzyme</fullName>
    </submittedName>
</protein>
<dbReference type="InterPro" id="IPR050087">
    <property type="entry name" value="AON_synthase_class-II"/>
</dbReference>
<reference evidence="5" key="1">
    <citation type="journal article" date="2019" name="Int. J. Syst. Evol. Microbiol.">
        <title>The Global Catalogue of Microorganisms (GCM) 10K type strain sequencing project: providing services to taxonomists for standard genome sequencing and annotation.</title>
        <authorList>
            <consortium name="The Broad Institute Genomics Platform"/>
            <consortium name="The Broad Institute Genome Sequencing Center for Infectious Disease"/>
            <person name="Wu L."/>
            <person name="Ma J."/>
        </authorList>
    </citation>
    <scope>NUCLEOTIDE SEQUENCE [LARGE SCALE GENOMIC DNA]</scope>
    <source>
        <strain evidence="5">CGMCC 1.15180</strain>
    </source>
</reference>
<keyword evidence="4" id="KW-0032">Aminotransferase</keyword>
<dbReference type="InterPro" id="IPR015421">
    <property type="entry name" value="PyrdxlP-dep_Trfase_major"/>
</dbReference>
<dbReference type="Gene3D" id="3.40.640.10">
    <property type="entry name" value="Type I PLP-dependent aspartate aminotransferase-like (Major domain)"/>
    <property type="match status" value="1"/>
</dbReference>
<keyword evidence="5" id="KW-1185">Reference proteome</keyword>
<proteinExistence type="predicted"/>
<evidence type="ECO:0000313" key="4">
    <source>
        <dbReference type="EMBL" id="MFD2035759.1"/>
    </source>
</evidence>
<dbReference type="PANTHER" id="PTHR13693">
    <property type="entry name" value="CLASS II AMINOTRANSFERASE/8-AMINO-7-OXONONANOATE SYNTHASE"/>
    <property type="match status" value="1"/>
</dbReference>
<dbReference type="InterPro" id="IPR004839">
    <property type="entry name" value="Aminotransferase_I/II_large"/>
</dbReference>
<dbReference type="GO" id="GO:0008483">
    <property type="term" value="F:transaminase activity"/>
    <property type="evidence" value="ECO:0007669"/>
    <property type="project" value="UniProtKB-KW"/>
</dbReference>
<dbReference type="Pfam" id="PF00155">
    <property type="entry name" value="Aminotran_1_2"/>
    <property type="match status" value="1"/>
</dbReference>
<dbReference type="RefSeq" id="WP_376886689.1">
    <property type="nucleotide sequence ID" value="NZ_JBHUHR010000038.1"/>
</dbReference>
<sequence>MDPIFQNHKINRSIWVDGRECLYFSGTSYLGMSASDGFADFVNMGMQHFGVNHGLSRINNVRLSIYREFEDFFAMQAGAEMALVFSSGFLAGHAITSLLEDEADAVFIAPDTHPAVLPKAYRQHIYPNAKDWIKACQKYADSNSGKKILILANAVDALKPEIHDFSWIAQLPQSNEYNLLIDDSHAFGTVGVDIFGTYPLWKRLPVRLIISGSLGKGLGIPAGIVLGDQEVIQKLSGQAVFRGASPPPPAYLWAFLNAQEIYKYQQERLNNNIVFFKSIANGLDLHSSGQDFPVFRSYDDRIVQNLLDSNIVISSFSYPTPNHPPVHRIVISAWHEEKDLLDLKDALMK</sequence>
<dbReference type="EMBL" id="JBHUHR010000038">
    <property type="protein sequence ID" value="MFD2035759.1"/>
    <property type="molecule type" value="Genomic_DNA"/>
</dbReference>
<keyword evidence="2" id="KW-0808">Transferase</keyword>
<comment type="caution">
    <text evidence="4">The sequence shown here is derived from an EMBL/GenBank/DDBJ whole genome shotgun (WGS) entry which is preliminary data.</text>
</comment>
<name>A0ABW4VNK4_9BACT</name>
<dbReference type="Proteomes" id="UP001597361">
    <property type="component" value="Unassembled WGS sequence"/>
</dbReference>
<evidence type="ECO:0000256" key="1">
    <source>
        <dbReference type="ARBA" id="ARBA00001933"/>
    </source>
</evidence>